<gene>
    <name evidence="1" type="ORF">Hypma_013542</name>
</gene>
<dbReference type="InParanoid" id="A0A369JKT0"/>
<sequence length="93" mass="10748">MGVGDQVHVTLLWPNFHVKPYRCSFHCPDHNVLNGRRRFLSPELRGHSTLRLLNDGFQSARNNFRQTNQASTWTSRPFSCPPLNPFQHAFCPS</sequence>
<dbReference type="Proteomes" id="UP000076154">
    <property type="component" value="Unassembled WGS sequence"/>
</dbReference>
<dbReference type="AlphaFoldDB" id="A0A369JKT0"/>
<evidence type="ECO:0000313" key="1">
    <source>
        <dbReference type="EMBL" id="RDB19406.1"/>
    </source>
</evidence>
<reference evidence="1" key="1">
    <citation type="submission" date="2018-04" db="EMBL/GenBank/DDBJ databases">
        <title>Whole genome sequencing of Hypsizygus marmoreus.</title>
        <authorList>
            <person name="Choi I.-G."/>
            <person name="Min B."/>
            <person name="Kim J.-G."/>
            <person name="Kim S."/>
            <person name="Oh Y.-L."/>
            <person name="Kong W.-S."/>
            <person name="Park H."/>
            <person name="Jeong J."/>
            <person name="Song E.-S."/>
        </authorList>
    </citation>
    <scope>NUCLEOTIDE SEQUENCE [LARGE SCALE GENOMIC DNA]</scope>
    <source>
        <strain evidence="1">51987-8</strain>
    </source>
</reference>
<organism evidence="1 2">
    <name type="scientific">Hypsizygus marmoreus</name>
    <name type="common">White beech mushroom</name>
    <name type="synonym">Agaricus marmoreus</name>
    <dbReference type="NCBI Taxonomy" id="39966"/>
    <lineage>
        <taxon>Eukaryota</taxon>
        <taxon>Fungi</taxon>
        <taxon>Dikarya</taxon>
        <taxon>Basidiomycota</taxon>
        <taxon>Agaricomycotina</taxon>
        <taxon>Agaricomycetes</taxon>
        <taxon>Agaricomycetidae</taxon>
        <taxon>Agaricales</taxon>
        <taxon>Tricholomatineae</taxon>
        <taxon>Lyophyllaceae</taxon>
        <taxon>Hypsizygus</taxon>
    </lineage>
</organism>
<name>A0A369JKT0_HYPMA</name>
<comment type="caution">
    <text evidence="1">The sequence shown here is derived from an EMBL/GenBank/DDBJ whole genome shotgun (WGS) entry which is preliminary data.</text>
</comment>
<keyword evidence="2" id="KW-1185">Reference proteome</keyword>
<protein>
    <submittedName>
        <fullName evidence="1">Uncharacterized protein</fullName>
    </submittedName>
</protein>
<accession>A0A369JKT0</accession>
<dbReference type="EMBL" id="LUEZ02000080">
    <property type="protein sequence ID" value="RDB19406.1"/>
    <property type="molecule type" value="Genomic_DNA"/>
</dbReference>
<proteinExistence type="predicted"/>
<evidence type="ECO:0000313" key="2">
    <source>
        <dbReference type="Proteomes" id="UP000076154"/>
    </source>
</evidence>